<organism evidence="2 3">
    <name type="scientific">Umboniibacter marinipuniceus</name>
    <dbReference type="NCBI Taxonomy" id="569599"/>
    <lineage>
        <taxon>Bacteria</taxon>
        <taxon>Pseudomonadati</taxon>
        <taxon>Pseudomonadota</taxon>
        <taxon>Gammaproteobacteria</taxon>
        <taxon>Cellvibrionales</taxon>
        <taxon>Cellvibrionaceae</taxon>
        <taxon>Umboniibacter</taxon>
    </lineage>
</organism>
<keyword evidence="1" id="KW-1133">Transmembrane helix</keyword>
<comment type="caution">
    <text evidence="2">The sequence shown here is derived from an EMBL/GenBank/DDBJ whole genome shotgun (WGS) entry which is preliminary data.</text>
</comment>
<proteinExistence type="predicted"/>
<evidence type="ECO:0000313" key="3">
    <source>
        <dbReference type="Proteomes" id="UP000267187"/>
    </source>
</evidence>
<protein>
    <submittedName>
        <fullName evidence="2">Uncharacterized protein</fullName>
    </submittedName>
</protein>
<dbReference type="RefSeq" id="WP_121876010.1">
    <property type="nucleotide sequence ID" value="NZ_REFJ01000001.1"/>
</dbReference>
<accession>A0A3M0AJ02</accession>
<keyword evidence="1" id="KW-0812">Transmembrane</keyword>
<evidence type="ECO:0000256" key="1">
    <source>
        <dbReference type="SAM" id="Phobius"/>
    </source>
</evidence>
<feature type="transmembrane region" description="Helical" evidence="1">
    <location>
        <begin position="91"/>
        <end position="108"/>
    </location>
</feature>
<dbReference type="Proteomes" id="UP000267187">
    <property type="component" value="Unassembled WGS sequence"/>
</dbReference>
<sequence>MYRISKRTQSKAIKSQLDLNDWMMFCVAMALMLLTWLYFVGVAVSWGRCDFGAWWLGRSHYTSPLVVLETIFTLICLAVALKMFICKRVTIVRFLSIFTALFMLVTLHDLRGTIQFDNWKHDRETAVGIPPISSELSRWLIKPIKKILVAEIQMGQGQRRHIDPDYEIKRKIREQLICEHPFFDPWETWEEEQRDIEERFRALRKVN</sequence>
<keyword evidence="1" id="KW-0472">Membrane</keyword>
<name>A0A3M0AJ02_9GAMM</name>
<feature type="transmembrane region" description="Helical" evidence="1">
    <location>
        <begin position="21"/>
        <end position="46"/>
    </location>
</feature>
<keyword evidence="3" id="KW-1185">Reference proteome</keyword>
<dbReference type="AlphaFoldDB" id="A0A3M0AJ02"/>
<evidence type="ECO:0000313" key="2">
    <source>
        <dbReference type="EMBL" id="RMA82698.1"/>
    </source>
</evidence>
<dbReference type="EMBL" id="REFJ01000001">
    <property type="protein sequence ID" value="RMA82698.1"/>
    <property type="molecule type" value="Genomic_DNA"/>
</dbReference>
<gene>
    <name evidence="2" type="ORF">DFR27_0655</name>
</gene>
<reference evidence="2 3" key="1">
    <citation type="submission" date="2018-10" db="EMBL/GenBank/DDBJ databases">
        <title>Genomic Encyclopedia of Type Strains, Phase IV (KMG-IV): sequencing the most valuable type-strain genomes for metagenomic binning, comparative biology and taxonomic classification.</title>
        <authorList>
            <person name="Goeker M."/>
        </authorList>
    </citation>
    <scope>NUCLEOTIDE SEQUENCE [LARGE SCALE GENOMIC DNA]</scope>
    <source>
        <strain evidence="2 3">DSM 25080</strain>
    </source>
</reference>
<feature type="transmembrane region" description="Helical" evidence="1">
    <location>
        <begin position="66"/>
        <end position="84"/>
    </location>
</feature>